<evidence type="ECO:0000313" key="1">
    <source>
        <dbReference type="EMBL" id="SHI73307.1"/>
    </source>
</evidence>
<organism evidence="1 2">
    <name type="scientific">Actinomyces denticolens</name>
    <dbReference type="NCBI Taxonomy" id="52767"/>
    <lineage>
        <taxon>Bacteria</taxon>
        <taxon>Bacillati</taxon>
        <taxon>Actinomycetota</taxon>
        <taxon>Actinomycetes</taxon>
        <taxon>Actinomycetales</taxon>
        <taxon>Actinomycetaceae</taxon>
        <taxon>Actinomyces</taxon>
    </lineage>
</organism>
<keyword evidence="2" id="KW-1185">Reference proteome</keyword>
<protein>
    <recommendedName>
        <fullName evidence="3">GIY-YIG catalytic domain-containing protein</fullName>
    </recommendedName>
</protein>
<dbReference type="InterPro" id="IPR035901">
    <property type="entry name" value="GIY-YIG_endonuc_sf"/>
</dbReference>
<dbReference type="Proteomes" id="UP000184390">
    <property type="component" value="Unassembled WGS sequence"/>
</dbReference>
<proteinExistence type="predicted"/>
<sequence>MSAYRFQTYETPPGTSLSVQLGPFDDRCGIYVLRFADGEQYVGQSVDVVNRFTSHRRRWDDIQAIDFCPISREILDDAEKETIQLRRDAGARLRNSALRRGHSHSV</sequence>
<dbReference type="SUPFAM" id="SSF82771">
    <property type="entry name" value="GIY-YIG endonuclease"/>
    <property type="match status" value="1"/>
</dbReference>
<name>A0ABY1I7L0_9ACTO</name>
<evidence type="ECO:0000313" key="2">
    <source>
        <dbReference type="Proteomes" id="UP000184390"/>
    </source>
</evidence>
<comment type="caution">
    <text evidence="1">The sequence shown here is derived from an EMBL/GenBank/DDBJ whole genome shotgun (WGS) entry which is preliminary data.</text>
</comment>
<gene>
    <name evidence="1" type="ORF">SAMN05216246_104141</name>
</gene>
<dbReference type="CDD" id="cd00719">
    <property type="entry name" value="GIY-YIG_SF"/>
    <property type="match status" value="1"/>
</dbReference>
<dbReference type="RefSeq" id="WP_073452262.1">
    <property type="nucleotide sequence ID" value="NZ_BDIO01000003.1"/>
</dbReference>
<dbReference type="EMBL" id="FQYL01000004">
    <property type="protein sequence ID" value="SHI73307.1"/>
    <property type="molecule type" value="Genomic_DNA"/>
</dbReference>
<accession>A0ABY1I7L0</accession>
<evidence type="ECO:0008006" key="3">
    <source>
        <dbReference type="Google" id="ProtNLM"/>
    </source>
</evidence>
<reference evidence="1 2" key="1">
    <citation type="submission" date="2016-11" db="EMBL/GenBank/DDBJ databases">
        <authorList>
            <person name="Varghese N."/>
            <person name="Submissions S."/>
        </authorList>
    </citation>
    <scope>NUCLEOTIDE SEQUENCE [LARGE SCALE GENOMIC DNA]</scope>
    <source>
        <strain evidence="1 2">PA</strain>
    </source>
</reference>